<dbReference type="InterPro" id="IPR014752">
    <property type="entry name" value="Arrestin-like_C"/>
</dbReference>
<dbReference type="Pfam" id="PF00339">
    <property type="entry name" value="Arrestin_N"/>
    <property type="match status" value="1"/>
</dbReference>
<evidence type="ECO:0000313" key="3">
    <source>
        <dbReference type="EMBL" id="KIH53922.1"/>
    </source>
</evidence>
<dbReference type="InterPro" id="IPR011021">
    <property type="entry name" value="Arrestin-like_N"/>
</dbReference>
<gene>
    <name evidence="3" type="ORF">ANCDUO_15934</name>
</gene>
<dbReference type="Proteomes" id="UP000054047">
    <property type="component" value="Unassembled WGS sequence"/>
</dbReference>
<dbReference type="OrthoDB" id="2333384at2759"/>
<organism evidence="3 4">
    <name type="scientific">Ancylostoma duodenale</name>
    <dbReference type="NCBI Taxonomy" id="51022"/>
    <lineage>
        <taxon>Eukaryota</taxon>
        <taxon>Metazoa</taxon>
        <taxon>Ecdysozoa</taxon>
        <taxon>Nematoda</taxon>
        <taxon>Chromadorea</taxon>
        <taxon>Rhabditida</taxon>
        <taxon>Rhabditina</taxon>
        <taxon>Rhabditomorpha</taxon>
        <taxon>Strongyloidea</taxon>
        <taxon>Ancylostomatidae</taxon>
        <taxon>Ancylostomatinae</taxon>
        <taxon>Ancylostoma</taxon>
    </lineage>
</organism>
<sequence length="79" mass="8979">MSKEKAERTTLQLYFLSQFVLCPPGMPITVGKHQFPLQVLIPEDAPSSYESQFGTVRYQIKVVLSANTEQVRSQMFEAL</sequence>
<dbReference type="Gene3D" id="2.60.40.640">
    <property type="match status" value="1"/>
</dbReference>
<protein>
    <recommendedName>
        <fullName evidence="2">Arrestin-like N-terminal domain-containing protein</fullName>
    </recommendedName>
</protein>
<dbReference type="EMBL" id="KN740069">
    <property type="protein sequence ID" value="KIH53922.1"/>
    <property type="molecule type" value="Genomic_DNA"/>
</dbReference>
<evidence type="ECO:0000259" key="2">
    <source>
        <dbReference type="Pfam" id="PF00339"/>
    </source>
</evidence>
<comment type="similarity">
    <text evidence="1">Belongs to the arrestin family.</text>
</comment>
<keyword evidence="4" id="KW-1185">Reference proteome</keyword>
<feature type="domain" description="Arrestin-like N-terminal" evidence="2">
    <location>
        <begin position="29"/>
        <end position="69"/>
    </location>
</feature>
<dbReference type="AlphaFoldDB" id="A0A0C2CVN6"/>
<proteinExistence type="inferred from homology"/>
<evidence type="ECO:0000313" key="4">
    <source>
        <dbReference type="Proteomes" id="UP000054047"/>
    </source>
</evidence>
<accession>A0A0C2CVN6</accession>
<dbReference type="InterPro" id="IPR014756">
    <property type="entry name" value="Ig_E-set"/>
</dbReference>
<name>A0A0C2CVN6_9BILA</name>
<dbReference type="SUPFAM" id="SSF81296">
    <property type="entry name" value="E set domains"/>
    <property type="match status" value="1"/>
</dbReference>
<evidence type="ECO:0000256" key="1">
    <source>
        <dbReference type="ARBA" id="ARBA00005298"/>
    </source>
</evidence>
<reference evidence="3 4" key="1">
    <citation type="submission" date="2013-12" db="EMBL/GenBank/DDBJ databases">
        <title>Draft genome of the parsitic nematode Ancylostoma duodenale.</title>
        <authorList>
            <person name="Mitreva M."/>
        </authorList>
    </citation>
    <scope>NUCLEOTIDE SEQUENCE [LARGE SCALE GENOMIC DNA]</scope>
    <source>
        <strain evidence="3 4">Zhejiang</strain>
    </source>
</reference>